<dbReference type="InterPro" id="IPR026298">
    <property type="entry name" value="Bcl-2_fam"/>
</dbReference>
<feature type="short sequence motif" description="BH4" evidence="5">
    <location>
        <begin position="20"/>
        <end position="39"/>
    </location>
</feature>
<evidence type="ECO:0000256" key="5">
    <source>
        <dbReference type="PROSITE-ProRule" id="PRU00025"/>
    </source>
</evidence>
<name>A0ABQ9FE97_TEGGR</name>
<dbReference type="PANTHER" id="PTHR11256">
    <property type="entry name" value="BCL-2 RELATED"/>
    <property type="match status" value="1"/>
</dbReference>
<evidence type="ECO:0000313" key="8">
    <source>
        <dbReference type="Proteomes" id="UP001217089"/>
    </source>
</evidence>
<keyword evidence="8" id="KW-1185">Reference proteome</keyword>
<dbReference type="Gene3D" id="1.10.437.10">
    <property type="entry name" value="Blc2-like"/>
    <property type="match status" value="1"/>
</dbReference>
<dbReference type="InterPro" id="IPR003093">
    <property type="entry name" value="Bcl2_BH4"/>
</dbReference>
<dbReference type="InterPro" id="IPR002475">
    <property type="entry name" value="Bcl2-like"/>
</dbReference>
<dbReference type="InterPro" id="IPR036834">
    <property type="entry name" value="Bcl-2-like_sf"/>
</dbReference>
<sequence>MRIVTSPKNPLDYKMDPEGSRYMIVDYINYRLDKTGHKWNSCPPLLPNPTRVHRMMRTLGDEFEKRYRSKFSELANQLHITQDSAYPTFSAVVEEIFAGGVNWGRVVALFAFSGTLAIRCIENNLPQVVDLLVDWVSTYMHHNIDQWITDHNGWDGFVEFYENGPSDRNDSHWDSFSGVIKYGIYMKTNKYQSILIYTIVPDVSVTFFVKN</sequence>
<evidence type="ECO:0000256" key="4">
    <source>
        <dbReference type="ARBA" id="ARBA00023136"/>
    </source>
</evidence>
<evidence type="ECO:0000313" key="7">
    <source>
        <dbReference type="EMBL" id="KAJ8313978.1"/>
    </source>
</evidence>
<feature type="domain" description="Apoptosis regulator Bcl-2 family BH4" evidence="6">
    <location>
        <begin position="20"/>
        <end position="39"/>
    </location>
</feature>
<accession>A0ABQ9FE97</accession>
<dbReference type="EMBL" id="JARBDR010000342">
    <property type="protein sequence ID" value="KAJ8313978.1"/>
    <property type="molecule type" value="Genomic_DNA"/>
</dbReference>
<dbReference type="PROSITE" id="PS50063">
    <property type="entry name" value="BH4_2"/>
    <property type="match status" value="1"/>
</dbReference>
<keyword evidence="4" id="KW-0472">Membrane</keyword>
<dbReference type="SMART" id="SM00337">
    <property type="entry name" value="BCL"/>
    <property type="match status" value="1"/>
</dbReference>
<organism evidence="7 8">
    <name type="scientific">Tegillarca granosa</name>
    <name type="common">Malaysian cockle</name>
    <name type="synonym">Anadara granosa</name>
    <dbReference type="NCBI Taxonomy" id="220873"/>
    <lineage>
        <taxon>Eukaryota</taxon>
        <taxon>Metazoa</taxon>
        <taxon>Spiralia</taxon>
        <taxon>Lophotrochozoa</taxon>
        <taxon>Mollusca</taxon>
        <taxon>Bivalvia</taxon>
        <taxon>Autobranchia</taxon>
        <taxon>Pteriomorphia</taxon>
        <taxon>Arcoida</taxon>
        <taxon>Arcoidea</taxon>
        <taxon>Arcidae</taxon>
        <taxon>Tegillarca</taxon>
    </lineage>
</organism>
<proteinExistence type="inferred from homology"/>
<dbReference type="PROSITE" id="PS50062">
    <property type="entry name" value="BCL2_FAMILY"/>
    <property type="match status" value="1"/>
</dbReference>
<keyword evidence="3 5" id="KW-0053">Apoptosis</keyword>
<dbReference type="Proteomes" id="UP001217089">
    <property type="component" value="Unassembled WGS sequence"/>
</dbReference>
<comment type="similarity">
    <text evidence="2">Belongs to the Bcl-2 family.</text>
</comment>
<evidence type="ECO:0000256" key="1">
    <source>
        <dbReference type="ARBA" id="ARBA00004370"/>
    </source>
</evidence>
<evidence type="ECO:0000256" key="2">
    <source>
        <dbReference type="ARBA" id="ARBA00009458"/>
    </source>
</evidence>
<evidence type="ECO:0000256" key="3">
    <source>
        <dbReference type="ARBA" id="ARBA00022703"/>
    </source>
</evidence>
<dbReference type="CDD" id="cd06845">
    <property type="entry name" value="Bcl-2_like"/>
    <property type="match status" value="1"/>
</dbReference>
<reference evidence="7 8" key="1">
    <citation type="submission" date="2022-12" db="EMBL/GenBank/DDBJ databases">
        <title>Chromosome-level genome of Tegillarca granosa.</title>
        <authorList>
            <person name="Kim J."/>
        </authorList>
    </citation>
    <scope>NUCLEOTIDE SEQUENCE [LARGE SCALE GENOMIC DNA]</scope>
    <source>
        <strain evidence="7">Teg-2019</strain>
        <tissue evidence="7">Adductor muscle</tissue>
    </source>
</reference>
<dbReference type="PRINTS" id="PR01862">
    <property type="entry name" value="BCL2FAMILY"/>
</dbReference>
<dbReference type="PANTHER" id="PTHR11256:SF50">
    <property type="entry name" value="APOPTOSIS REGULATOR CED-9"/>
    <property type="match status" value="1"/>
</dbReference>
<dbReference type="Pfam" id="PF00452">
    <property type="entry name" value="Bcl-2"/>
    <property type="match status" value="1"/>
</dbReference>
<comment type="caution">
    <text evidence="7">The sequence shown here is derived from an EMBL/GenBank/DDBJ whole genome shotgun (WGS) entry which is preliminary data.</text>
</comment>
<dbReference type="SUPFAM" id="SSF56854">
    <property type="entry name" value="Bcl-2 inhibitors of programmed cell death"/>
    <property type="match status" value="1"/>
</dbReference>
<protein>
    <recommendedName>
        <fullName evidence="6">Apoptosis regulator Bcl-2 family BH4 domain-containing protein</fullName>
    </recommendedName>
</protein>
<dbReference type="InterPro" id="IPR046371">
    <property type="entry name" value="Bcl-2_BH1-3"/>
</dbReference>
<comment type="subcellular location">
    <subcellularLocation>
        <location evidence="1">Membrane</location>
    </subcellularLocation>
</comment>
<evidence type="ECO:0000259" key="6">
    <source>
        <dbReference type="PROSITE" id="PS50063"/>
    </source>
</evidence>
<gene>
    <name evidence="7" type="ORF">KUTeg_008539</name>
</gene>